<dbReference type="SUPFAM" id="SSF55681">
    <property type="entry name" value="Class II aaRS and biotin synthetases"/>
    <property type="match status" value="1"/>
</dbReference>
<comment type="caution">
    <text evidence="8">The sequence shown here is derived from an EMBL/GenBank/DDBJ whole genome shotgun (WGS) entry which is preliminary data.</text>
</comment>
<dbReference type="InterPro" id="IPR036690">
    <property type="entry name" value="Fdx_antiC-bd_sf"/>
</dbReference>
<evidence type="ECO:0000256" key="5">
    <source>
        <dbReference type="ARBA" id="ARBA00022917"/>
    </source>
</evidence>
<dbReference type="InterPro" id="IPR002319">
    <property type="entry name" value="Phenylalanyl-tRNA_Synthase"/>
</dbReference>
<evidence type="ECO:0000256" key="3">
    <source>
        <dbReference type="ARBA" id="ARBA00022741"/>
    </source>
</evidence>
<name>A0ABP5EPJ9_9ACTN</name>
<proteinExistence type="inferred from homology"/>
<evidence type="ECO:0000256" key="4">
    <source>
        <dbReference type="ARBA" id="ARBA00022840"/>
    </source>
</evidence>
<dbReference type="Gene3D" id="3.30.70.380">
    <property type="entry name" value="Ferrodoxin-fold anticodon-binding domain"/>
    <property type="match status" value="1"/>
</dbReference>
<sequence>MPAALSSEQLSRDLSVRDLTDPADGPHAIQLVLNRTVSALADAWGCQVRWCRGPRISSIEDNYDNLRFSGDDVTRDARYTRYVDGHRMLRSHSSALIPPALRALAGDPAAPDDVLLACPGIVYRRDAIDRLHTGTPHQLDLWRLSRRTPPMAPADLDQMITVVLGAILPGAASRCEPRVHPYTLHGQQVDVEHDGEWVEVAECGLAHPEVLARASLDSTWSGLAMGIGLDRLLMLIKGVPDIRALRSTDPAIAAQMLDLAPYRPVSAMPAIRRDISVAVDAETVDEDLGDRVREALGEDASCVESVQILSQTPCSELPEAALARLGAQRDQNNVLVRIVLRHLERTLTDHDANVLRDRVYAAVHAGTAHQWATDPPQA</sequence>
<dbReference type="Pfam" id="PF01409">
    <property type="entry name" value="tRNA-synt_2d"/>
    <property type="match status" value="1"/>
</dbReference>
<dbReference type="SUPFAM" id="SSF54991">
    <property type="entry name" value="Anticodon-binding domain of PheRS"/>
    <property type="match status" value="1"/>
</dbReference>
<dbReference type="SMART" id="SM00896">
    <property type="entry name" value="FDX-ACB"/>
    <property type="match status" value="1"/>
</dbReference>
<evidence type="ECO:0000256" key="2">
    <source>
        <dbReference type="ARBA" id="ARBA00022598"/>
    </source>
</evidence>
<dbReference type="InterPro" id="IPR005121">
    <property type="entry name" value="Fdx_antiC-bd"/>
</dbReference>
<keyword evidence="4" id="KW-0067">ATP-binding</keyword>
<feature type="domain" description="FDX-ACB" evidence="7">
    <location>
        <begin position="266"/>
        <end position="372"/>
    </location>
</feature>
<dbReference type="EMBL" id="BAAAQM010000081">
    <property type="protein sequence ID" value="GAA2004331.1"/>
    <property type="molecule type" value="Genomic_DNA"/>
</dbReference>
<evidence type="ECO:0000256" key="1">
    <source>
        <dbReference type="ARBA" id="ARBA00008226"/>
    </source>
</evidence>
<dbReference type="PROSITE" id="PS51447">
    <property type="entry name" value="FDX_ACB"/>
    <property type="match status" value="1"/>
</dbReference>
<evidence type="ECO:0000259" key="7">
    <source>
        <dbReference type="PROSITE" id="PS51447"/>
    </source>
</evidence>
<reference evidence="9" key="1">
    <citation type="journal article" date="2019" name="Int. J. Syst. Evol. Microbiol.">
        <title>The Global Catalogue of Microorganisms (GCM) 10K type strain sequencing project: providing services to taxonomists for standard genome sequencing and annotation.</title>
        <authorList>
            <consortium name="The Broad Institute Genomics Platform"/>
            <consortium name="The Broad Institute Genome Sequencing Center for Infectious Disease"/>
            <person name="Wu L."/>
            <person name="Ma J."/>
        </authorList>
    </citation>
    <scope>NUCLEOTIDE SEQUENCE [LARGE SCALE GENOMIC DNA]</scope>
    <source>
        <strain evidence="9">JCM 16013</strain>
    </source>
</reference>
<accession>A0ABP5EPJ9</accession>
<evidence type="ECO:0000313" key="8">
    <source>
        <dbReference type="EMBL" id="GAA2004331.1"/>
    </source>
</evidence>
<dbReference type="Gene3D" id="3.30.930.10">
    <property type="entry name" value="Bira Bifunctional Protein, Domain 2"/>
    <property type="match status" value="1"/>
</dbReference>
<dbReference type="RefSeq" id="WP_344662738.1">
    <property type="nucleotide sequence ID" value="NZ_BAAAQM010000081.1"/>
</dbReference>
<protein>
    <recommendedName>
        <fullName evidence="7">FDX-ACB domain-containing protein</fullName>
    </recommendedName>
</protein>
<comment type="similarity">
    <text evidence="1">Belongs to the class-II aminoacyl-tRNA synthetase family.</text>
</comment>
<keyword evidence="6" id="KW-0030">Aminoacyl-tRNA synthetase</keyword>
<organism evidence="8 9">
    <name type="scientific">Catenulispora subtropica</name>
    <dbReference type="NCBI Taxonomy" id="450798"/>
    <lineage>
        <taxon>Bacteria</taxon>
        <taxon>Bacillati</taxon>
        <taxon>Actinomycetota</taxon>
        <taxon>Actinomycetes</taxon>
        <taxon>Catenulisporales</taxon>
        <taxon>Catenulisporaceae</taxon>
        <taxon>Catenulispora</taxon>
    </lineage>
</organism>
<evidence type="ECO:0000313" key="9">
    <source>
        <dbReference type="Proteomes" id="UP001499854"/>
    </source>
</evidence>
<evidence type="ECO:0000256" key="6">
    <source>
        <dbReference type="ARBA" id="ARBA00023146"/>
    </source>
</evidence>
<keyword evidence="9" id="KW-1185">Reference proteome</keyword>
<keyword evidence="3" id="KW-0547">Nucleotide-binding</keyword>
<dbReference type="InterPro" id="IPR045864">
    <property type="entry name" value="aa-tRNA-synth_II/BPL/LPL"/>
</dbReference>
<dbReference type="Proteomes" id="UP001499854">
    <property type="component" value="Unassembled WGS sequence"/>
</dbReference>
<gene>
    <name evidence="8" type="ORF">GCM10009838_83170</name>
</gene>
<keyword evidence="5" id="KW-0648">Protein biosynthesis</keyword>
<keyword evidence="2" id="KW-0436">Ligase</keyword>